<evidence type="ECO:0000256" key="5">
    <source>
        <dbReference type="SAM" id="Phobius"/>
    </source>
</evidence>
<dbReference type="Proteomes" id="UP000176429">
    <property type="component" value="Unassembled WGS sequence"/>
</dbReference>
<sequence length="257" mass="27799">MQSAFWYSMASVLVVSAISLMGIITLSLSDRLLRKLIFVMVSIAAGALLGDAFLHLIPQAVSGESGRMIPLLVVAGIYTFFILEKVLCWRHKHGEHEESLETISSHDHHEKPMGVIVLVADGIHNLLDGVIIGISFLAGTEVGIATTVAVILHEIPQEFGDFGVLLHSGWNKWKAIMFNFLTALLAVVGTILVFIIGRSVEILIPPVLAFAAGGFIYIAASDLLPSLGNQEKFKTIFVELLFLIIGTGLMALLALVE</sequence>
<dbReference type="Pfam" id="PF02535">
    <property type="entry name" value="Zip"/>
    <property type="match status" value="1"/>
</dbReference>
<dbReference type="InterPro" id="IPR003689">
    <property type="entry name" value="ZIP"/>
</dbReference>
<evidence type="ECO:0000256" key="4">
    <source>
        <dbReference type="ARBA" id="ARBA00023136"/>
    </source>
</evidence>
<dbReference type="PANTHER" id="PTHR16950">
    <property type="entry name" value="ZINC TRANSPORTER SLC39A7 HISTIDINE-RICH MEMBRANE PROTEIN KE4"/>
    <property type="match status" value="1"/>
</dbReference>
<feature type="transmembrane region" description="Helical" evidence="5">
    <location>
        <begin position="202"/>
        <end position="224"/>
    </location>
</feature>
<keyword evidence="4 5" id="KW-0472">Membrane</keyword>
<gene>
    <name evidence="6" type="ORF">A3H68_00270</name>
</gene>
<dbReference type="PANTHER" id="PTHR16950:SF16">
    <property type="entry name" value="ZINC TRANSPORTER ZIP13"/>
    <property type="match status" value="1"/>
</dbReference>
<evidence type="ECO:0008006" key="8">
    <source>
        <dbReference type="Google" id="ProtNLM"/>
    </source>
</evidence>
<proteinExistence type="predicted"/>
<comment type="caution">
    <text evidence="6">The sequence shown here is derived from an EMBL/GenBank/DDBJ whole genome shotgun (WGS) entry which is preliminary data.</text>
</comment>
<keyword evidence="2 5" id="KW-0812">Transmembrane</keyword>
<feature type="transmembrane region" description="Helical" evidence="5">
    <location>
        <begin position="6"/>
        <end position="29"/>
    </location>
</feature>
<dbReference type="AlphaFoldDB" id="A0A1G2NZM4"/>
<feature type="transmembrane region" description="Helical" evidence="5">
    <location>
        <begin position="69"/>
        <end position="87"/>
    </location>
</feature>
<evidence type="ECO:0000256" key="3">
    <source>
        <dbReference type="ARBA" id="ARBA00022989"/>
    </source>
</evidence>
<evidence type="ECO:0000256" key="2">
    <source>
        <dbReference type="ARBA" id="ARBA00022692"/>
    </source>
</evidence>
<protein>
    <recommendedName>
        <fullName evidence="8">ZIP family metal transporter</fullName>
    </recommendedName>
</protein>
<evidence type="ECO:0000313" key="7">
    <source>
        <dbReference type="Proteomes" id="UP000176429"/>
    </source>
</evidence>
<reference evidence="6 7" key="1">
    <citation type="journal article" date="2016" name="Nat. Commun.">
        <title>Thousands of microbial genomes shed light on interconnected biogeochemical processes in an aquifer system.</title>
        <authorList>
            <person name="Anantharaman K."/>
            <person name="Brown C.T."/>
            <person name="Hug L.A."/>
            <person name="Sharon I."/>
            <person name="Castelle C.J."/>
            <person name="Probst A.J."/>
            <person name="Thomas B.C."/>
            <person name="Singh A."/>
            <person name="Wilkins M.J."/>
            <person name="Karaoz U."/>
            <person name="Brodie E.L."/>
            <person name="Williams K.H."/>
            <person name="Hubbard S.S."/>
            <person name="Banfield J.F."/>
        </authorList>
    </citation>
    <scope>NUCLEOTIDE SEQUENCE [LARGE SCALE GENOMIC DNA]</scope>
</reference>
<dbReference type="GO" id="GO:0006882">
    <property type="term" value="P:intracellular zinc ion homeostasis"/>
    <property type="evidence" value="ECO:0007669"/>
    <property type="project" value="TreeGrafter"/>
</dbReference>
<evidence type="ECO:0000256" key="1">
    <source>
        <dbReference type="ARBA" id="ARBA00004141"/>
    </source>
</evidence>
<dbReference type="GO" id="GO:0005385">
    <property type="term" value="F:zinc ion transmembrane transporter activity"/>
    <property type="evidence" value="ECO:0007669"/>
    <property type="project" value="TreeGrafter"/>
</dbReference>
<dbReference type="GO" id="GO:0016020">
    <property type="term" value="C:membrane"/>
    <property type="evidence" value="ECO:0007669"/>
    <property type="project" value="UniProtKB-SubCell"/>
</dbReference>
<organism evidence="6 7">
    <name type="scientific">Candidatus Taylorbacteria bacterium RIFCSPLOWO2_02_FULL_46_40</name>
    <dbReference type="NCBI Taxonomy" id="1802329"/>
    <lineage>
        <taxon>Bacteria</taxon>
        <taxon>Candidatus Tayloriibacteriota</taxon>
    </lineage>
</organism>
<dbReference type="EMBL" id="MHSH01000044">
    <property type="protein sequence ID" value="OHA40812.1"/>
    <property type="molecule type" value="Genomic_DNA"/>
</dbReference>
<feature type="transmembrane region" description="Helical" evidence="5">
    <location>
        <begin position="36"/>
        <end position="57"/>
    </location>
</feature>
<feature type="transmembrane region" description="Helical" evidence="5">
    <location>
        <begin position="176"/>
        <end position="196"/>
    </location>
</feature>
<accession>A0A1G2NZM4</accession>
<evidence type="ECO:0000313" key="6">
    <source>
        <dbReference type="EMBL" id="OHA40812.1"/>
    </source>
</evidence>
<comment type="subcellular location">
    <subcellularLocation>
        <location evidence="1">Membrane</location>
        <topology evidence="1">Multi-pass membrane protein</topology>
    </subcellularLocation>
</comment>
<feature type="transmembrane region" description="Helical" evidence="5">
    <location>
        <begin position="236"/>
        <end position="256"/>
    </location>
</feature>
<keyword evidence="3 5" id="KW-1133">Transmembrane helix</keyword>
<name>A0A1G2NZM4_9BACT</name>